<gene>
    <name evidence="9" type="ORF">ACFFSY_10415</name>
</gene>
<evidence type="ECO:0000313" key="9">
    <source>
        <dbReference type="EMBL" id="MFB9326327.1"/>
    </source>
</evidence>
<comment type="similarity">
    <text evidence="2">Belongs to the phospholipase D family.</text>
</comment>
<evidence type="ECO:0000313" key="10">
    <source>
        <dbReference type="Proteomes" id="UP001589747"/>
    </source>
</evidence>
<keyword evidence="7" id="KW-0812">Transmembrane</keyword>
<evidence type="ECO:0000256" key="7">
    <source>
        <dbReference type="SAM" id="Phobius"/>
    </source>
</evidence>
<keyword evidence="5" id="KW-0442">Lipid degradation</keyword>
<accession>A0ABV5KM63</accession>
<evidence type="ECO:0000256" key="2">
    <source>
        <dbReference type="ARBA" id="ARBA00008664"/>
    </source>
</evidence>
<keyword evidence="7" id="KW-0472">Membrane</keyword>
<dbReference type="SUPFAM" id="SSF56024">
    <property type="entry name" value="Phospholipase D/nuclease"/>
    <property type="match status" value="1"/>
</dbReference>
<keyword evidence="10" id="KW-1185">Reference proteome</keyword>
<feature type="transmembrane region" description="Helical" evidence="7">
    <location>
        <begin position="6"/>
        <end position="22"/>
    </location>
</feature>
<protein>
    <recommendedName>
        <fullName evidence="3">phospholipase D</fullName>
        <ecNumber evidence="3">3.1.4.4</ecNumber>
    </recommendedName>
</protein>
<dbReference type="InterPro" id="IPR051406">
    <property type="entry name" value="PLD_domain"/>
</dbReference>
<sequence length="212" mass="23819">MEPITLVIAGVASISLVGYVLIKKRNIHTIEDIEHSNEKEGSSVNSLLTSDKISFALTKTICPPIHKLSDIIDNSERNLDIAMYTFTDHEILTRIIQATKRGVKVRLITDKKQTSSAKGQLPILQELSAAGVPIKINKHNGYMHLKVLITDHKKVVTGSYNYTGAAKKNHDEVIVILEDSEIANRWTEQFNKMWNDNANFRPINYESLSHVS</sequence>
<dbReference type="PROSITE" id="PS50035">
    <property type="entry name" value="PLD"/>
    <property type="match status" value="1"/>
</dbReference>
<dbReference type="InterPro" id="IPR025202">
    <property type="entry name" value="PLD-like_dom"/>
</dbReference>
<dbReference type="Pfam" id="PF13091">
    <property type="entry name" value="PLDc_2"/>
    <property type="match status" value="1"/>
</dbReference>
<evidence type="ECO:0000256" key="4">
    <source>
        <dbReference type="ARBA" id="ARBA00022801"/>
    </source>
</evidence>
<dbReference type="Proteomes" id="UP001589747">
    <property type="component" value="Unassembled WGS sequence"/>
</dbReference>
<organism evidence="9 10">
    <name type="scientific">Paenibacillus aurantiacus</name>
    <dbReference type="NCBI Taxonomy" id="1936118"/>
    <lineage>
        <taxon>Bacteria</taxon>
        <taxon>Bacillati</taxon>
        <taxon>Bacillota</taxon>
        <taxon>Bacilli</taxon>
        <taxon>Bacillales</taxon>
        <taxon>Paenibacillaceae</taxon>
        <taxon>Paenibacillus</taxon>
    </lineage>
</organism>
<comment type="caution">
    <text evidence="9">The sequence shown here is derived from an EMBL/GenBank/DDBJ whole genome shotgun (WGS) entry which is preliminary data.</text>
</comment>
<dbReference type="InterPro" id="IPR001736">
    <property type="entry name" value="PLipase_D/transphosphatidylase"/>
</dbReference>
<proteinExistence type="inferred from homology"/>
<keyword evidence="4" id="KW-0378">Hydrolase</keyword>
<dbReference type="Gene3D" id="3.30.870.10">
    <property type="entry name" value="Endonuclease Chain A"/>
    <property type="match status" value="1"/>
</dbReference>
<dbReference type="EC" id="3.1.4.4" evidence="3"/>
<keyword evidence="7" id="KW-1133">Transmembrane helix</keyword>
<dbReference type="RefSeq" id="WP_377493491.1">
    <property type="nucleotide sequence ID" value="NZ_JBHMDO010000017.1"/>
</dbReference>
<evidence type="ECO:0000259" key="8">
    <source>
        <dbReference type="PROSITE" id="PS50035"/>
    </source>
</evidence>
<dbReference type="EMBL" id="JBHMDO010000017">
    <property type="protein sequence ID" value="MFB9326327.1"/>
    <property type="molecule type" value="Genomic_DNA"/>
</dbReference>
<reference evidence="9 10" key="1">
    <citation type="submission" date="2024-09" db="EMBL/GenBank/DDBJ databases">
        <authorList>
            <person name="Sun Q."/>
            <person name="Mori K."/>
        </authorList>
    </citation>
    <scope>NUCLEOTIDE SEQUENCE [LARGE SCALE GENOMIC DNA]</scope>
    <source>
        <strain evidence="9 10">TISTR 2452</strain>
    </source>
</reference>
<name>A0ABV5KM63_9BACL</name>
<feature type="domain" description="PLD phosphodiesterase" evidence="8">
    <location>
        <begin position="139"/>
        <end position="166"/>
    </location>
</feature>
<evidence type="ECO:0000256" key="1">
    <source>
        <dbReference type="ARBA" id="ARBA00000798"/>
    </source>
</evidence>
<evidence type="ECO:0000256" key="3">
    <source>
        <dbReference type="ARBA" id="ARBA00012027"/>
    </source>
</evidence>
<comment type="catalytic activity">
    <reaction evidence="1">
        <text>a 1,2-diacyl-sn-glycero-3-phosphocholine + H2O = a 1,2-diacyl-sn-glycero-3-phosphate + choline + H(+)</text>
        <dbReference type="Rhea" id="RHEA:14445"/>
        <dbReference type="ChEBI" id="CHEBI:15354"/>
        <dbReference type="ChEBI" id="CHEBI:15377"/>
        <dbReference type="ChEBI" id="CHEBI:15378"/>
        <dbReference type="ChEBI" id="CHEBI:57643"/>
        <dbReference type="ChEBI" id="CHEBI:58608"/>
        <dbReference type="EC" id="3.1.4.4"/>
    </reaction>
</comment>
<dbReference type="PANTHER" id="PTHR43856:SF1">
    <property type="entry name" value="MITOCHONDRIAL CARDIOLIPIN HYDROLASE"/>
    <property type="match status" value="1"/>
</dbReference>
<keyword evidence="6" id="KW-0443">Lipid metabolism</keyword>
<evidence type="ECO:0000256" key="6">
    <source>
        <dbReference type="ARBA" id="ARBA00023098"/>
    </source>
</evidence>
<dbReference type="PANTHER" id="PTHR43856">
    <property type="entry name" value="CARDIOLIPIN HYDROLASE"/>
    <property type="match status" value="1"/>
</dbReference>
<evidence type="ECO:0000256" key="5">
    <source>
        <dbReference type="ARBA" id="ARBA00022963"/>
    </source>
</evidence>